<reference evidence="5 6" key="1">
    <citation type="submission" date="2020-02" db="EMBL/GenBank/DDBJ databases">
        <title>Draft genome sequence of Limisphaera ngatamarikiensis NGM72.4T, a thermophilic Verrucomicrobia grouped in subdivision 3.</title>
        <authorList>
            <person name="Carere C.R."/>
            <person name="Steen J."/>
            <person name="Hugenholtz P."/>
            <person name="Stott M.B."/>
        </authorList>
    </citation>
    <scope>NUCLEOTIDE SEQUENCE [LARGE SCALE GENOMIC DNA]</scope>
    <source>
        <strain evidence="5 6">NGM72.4</strain>
    </source>
</reference>
<dbReference type="Gene3D" id="1.10.260.40">
    <property type="entry name" value="lambda repressor-like DNA-binding domains"/>
    <property type="match status" value="1"/>
</dbReference>
<name>A0A6M1RRX1_9BACT</name>
<dbReference type="Pfam" id="PF13377">
    <property type="entry name" value="Peripla_BP_3"/>
    <property type="match status" value="1"/>
</dbReference>
<dbReference type="InterPro" id="IPR028082">
    <property type="entry name" value="Peripla_BP_I"/>
</dbReference>
<gene>
    <name evidence="5" type="ORF">G4L39_12865</name>
</gene>
<dbReference type="InterPro" id="IPR010982">
    <property type="entry name" value="Lambda_DNA-bd_dom_sf"/>
</dbReference>
<evidence type="ECO:0000256" key="2">
    <source>
        <dbReference type="ARBA" id="ARBA00023125"/>
    </source>
</evidence>
<dbReference type="PANTHER" id="PTHR30146:SF109">
    <property type="entry name" value="HTH-TYPE TRANSCRIPTIONAL REGULATOR GALS"/>
    <property type="match status" value="1"/>
</dbReference>
<dbReference type="GO" id="GO:0000976">
    <property type="term" value="F:transcription cis-regulatory region binding"/>
    <property type="evidence" value="ECO:0007669"/>
    <property type="project" value="TreeGrafter"/>
</dbReference>
<dbReference type="SUPFAM" id="SSF53822">
    <property type="entry name" value="Periplasmic binding protein-like I"/>
    <property type="match status" value="1"/>
</dbReference>
<keyword evidence="6" id="KW-1185">Reference proteome</keyword>
<dbReference type="PANTHER" id="PTHR30146">
    <property type="entry name" value="LACI-RELATED TRANSCRIPTIONAL REPRESSOR"/>
    <property type="match status" value="1"/>
</dbReference>
<protein>
    <submittedName>
        <fullName evidence="5">LacI family transcriptional regulator</fullName>
    </submittedName>
</protein>
<accession>A0A6M1RRX1</accession>
<dbReference type="Gene3D" id="3.40.50.2300">
    <property type="match status" value="2"/>
</dbReference>
<dbReference type="SUPFAM" id="SSF47413">
    <property type="entry name" value="lambda repressor-like DNA-binding domains"/>
    <property type="match status" value="1"/>
</dbReference>
<dbReference type="EMBL" id="JAAKYA010000082">
    <property type="protein sequence ID" value="NGO40279.1"/>
    <property type="molecule type" value="Genomic_DNA"/>
</dbReference>
<feature type="domain" description="HTH lacI-type" evidence="4">
    <location>
        <begin position="2"/>
        <end position="56"/>
    </location>
</feature>
<dbReference type="CDD" id="cd01392">
    <property type="entry name" value="HTH_LacI"/>
    <property type="match status" value="1"/>
</dbReference>
<dbReference type="GO" id="GO:0003700">
    <property type="term" value="F:DNA-binding transcription factor activity"/>
    <property type="evidence" value="ECO:0007669"/>
    <property type="project" value="TreeGrafter"/>
</dbReference>
<dbReference type="InterPro" id="IPR046335">
    <property type="entry name" value="LacI/GalR-like_sensor"/>
</dbReference>
<evidence type="ECO:0000256" key="1">
    <source>
        <dbReference type="ARBA" id="ARBA00023015"/>
    </source>
</evidence>
<evidence type="ECO:0000313" key="6">
    <source>
        <dbReference type="Proteomes" id="UP000477311"/>
    </source>
</evidence>
<evidence type="ECO:0000313" key="5">
    <source>
        <dbReference type="EMBL" id="NGO40279.1"/>
    </source>
</evidence>
<comment type="caution">
    <text evidence="5">The sequence shown here is derived from an EMBL/GenBank/DDBJ whole genome shotgun (WGS) entry which is preliminary data.</text>
</comment>
<keyword evidence="3" id="KW-0804">Transcription</keyword>
<dbReference type="CDD" id="cd06267">
    <property type="entry name" value="PBP1_LacI_sugar_binding-like"/>
    <property type="match status" value="1"/>
</dbReference>
<dbReference type="PROSITE" id="PS50932">
    <property type="entry name" value="HTH_LACI_2"/>
    <property type="match status" value="1"/>
</dbReference>
<sequence length="342" mass="37677">MVRLKDIAERAGVSVMTVSKALRDLPDVAEGTRQRIQALAREMGYVPDSVARGLRTRATRLFGVVLPAVTHPVYARVLLALEERTYEVGYDLLYAHTLNLPEREERAIERMLSRRVEGLFLSPAPRLQGEVRVYEELARSGTPVVVLGEPTPACERFPSVAGDDHAGAYEGTRHLLELGHRRIAFLSGPVAAPWARRRWEGYRRALLEAGVEPRDRWVFAGGTTIEDGVQAGAQLLAEAPEVTAVFASNDLTAIGCGEYLLNHGVRIPEDLSLLGFGNTLAAEHFRVPLTTLREPKRRLGYAAMNVMSQLLRRQPAESVRLPVTLAIRASTAPPRSGPLSVR</sequence>
<dbReference type="RefSeq" id="WP_165108694.1">
    <property type="nucleotide sequence ID" value="NZ_JAAKYA010000082.1"/>
</dbReference>
<keyword evidence="1" id="KW-0805">Transcription regulation</keyword>
<dbReference type="Pfam" id="PF00356">
    <property type="entry name" value="LacI"/>
    <property type="match status" value="1"/>
</dbReference>
<evidence type="ECO:0000259" key="4">
    <source>
        <dbReference type="PROSITE" id="PS50932"/>
    </source>
</evidence>
<dbReference type="InterPro" id="IPR000843">
    <property type="entry name" value="HTH_LacI"/>
</dbReference>
<dbReference type="AlphaFoldDB" id="A0A6M1RRX1"/>
<dbReference type="SMART" id="SM00354">
    <property type="entry name" value="HTH_LACI"/>
    <property type="match status" value="1"/>
</dbReference>
<keyword evidence="2" id="KW-0238">DNA-binding</keyword>
<proteinExistence type="predicted"/>
<dbReference type="PROSITE" id="PS00356">
    <property type="entry name" value="HTH_LACI_1"/>
    <property type="match status" value="1"/>
</dbReference>
<organism evidence="5 6">
    <name type="scientific">Limisphaera ngatamarikiensis</name>
    <dbReference type="NCBI Taxonomy" id="1324935"/>
    <lineage>
        <taxon>Bacteria</taxon>
        <taxon>Pseudomonadati</taxon>
        <taxon>Verrucomicrobiota</taxon>
        <taxon>Verrucomicrobiia</taxon>
        <taxon>Limisphaerales</taxon>
        <taxon>Limisphaeraceae</taxon>
        <taxon>Limisphaera</taxon>
    </lineage>
</organism>
<dbReference type="Proteomes" id="UP000477311">
    <property type="component" value="Unassembled WGS sequence"/>
</dbReference>
<evidence type="ECO:0000256" key="3">
    <source>
        <dbReference type="ARBA" id="ARBA00023163"/>
    </source>
</evidence>